<organism evidence="2 3">
    <name type="scientific">Rhodococcus rhodochrous KG-21</name>
    <dbReference type="NCBI Taxonomy" id="1441923"/>
    <lineage>
        <taxon>Bacteria</taxon>
        <taxon>Bacillati</taxon>
        <taxon>Actinomycetota</taxon>
        <taxon>Actinomycetes</taxon>
        <taxon>Mycobacteriales</taxon>
        <taxon>Nocardiaceae</taxon>
        <taxon>Rhodococcus</taxon>
    </lineage>
</organism>
<feature type="region of interest" description="Disordered" evidence="1">
    <location>
        <begin position="247"/>
        <end position="267"/>
    </location>
</feature>
<dbReference type="Proteomes" id="UP000037712">
    <property type="component" value="Unassembled WGS sequence"/>
</dbReference>
<reference evidence="3" key="2">
    <citation type="submission" date="2015-01" db="EMBL/GenBank/DDBJ databases">
        <title>Draft genome sequence of potential hydrocarbon metabolising strain of Rhodococcus rhodochrous.</title>
        <authorList>
            <person name="Aggarwal R.K."/>
            <person name="Dawar C."/>
        </authorList>
    </citation>
    <scope>NUCLEOTIDE SEQUENCE [LARGE SCALE GENOMIC DNA]</scope>
    <source>
        <strain evidence="3">KG-21</strain>
    </source>
</reference>
<feature type="region of interest" description="Disordered" evidence="1">
    <location>
        <begin position="1"/>
        <end position="44"/>
    </location>
</feature>
<comment type="caution">
    <text evidence="2">The sequence shown here is derived from an EMBL/GenBank/DDBJ whole genome shotgun (WGS) entry which is preliminary data.</text>
</comment>
<evidence type="ECO:0000256" key="1">
    <source>
        <dbReference type="SAM" id="MobiDB-lite"/>
    </source>
</evidence>
<accession>A0A0M9WMH6</accession>
<dbReference type="AlphaFoldDB" id="A0A0M9WMH6"/>
<proteinExistence type="predicted"/>
<feature type="compositionally biased region" description="Basic and acidic residues" evidence="1">
    <location>
        <begin position="1"/>
        <end position="23"/>
    </location>
</feature>
<evidence type="ECO:0000313" key="2">
    <source>
        <dbReference type="EMBL" id="KOS54511.1"/>
    </source>
</evidence>
<gene>
    <name evidence="2" type="ORF">Z051_19690</name>
</gene>
<name>A0A0M9WMH6_RHORH</name>
<sequence>MINEEINKYPRRDPLAEAPHIDTELTAPTPSDAGLFNPDDPEPINAELVDELAPTSAAKPSKPETPEQRVTVAAYERVGKAFKFVAVRGIAKWAIHDRGEDPAAVEEALVGIHELGRPITKQTVGQWLDGILSPSGVRPGGMSKQEAKVLGYLETGRRLSGQLGGALNAEGGERARISGRRELEAAIPATDTAIDPTRDPLTWIENELPDGKFLPGERERATELLAEGNAYGRVRYSILDARNARPKSGLRHRALAAGTPTAERTTT</sequence>
<reference evidence="2 3" key="1">
    <citation type="journal article" date="2015" name="Genome Announc.">
        <title>Draft Genome Sequence of Rhodococcus rhodochrous Strain KG-21, a Soil Isolate from Oil Fields of Krishna-Godavari Basin, India.</title>
        <authorList>
            <person name="Dawar C."/>
            <person name="Aggarwal R.K."/>
        </authorList>
    </citation>
    <scope>NUCLEOTIDE SEQUENCE [LARGE SCALE GENOMIC DNA]</scope>
    <source>
        <strain evidence="2 3">KG-21</strain>
    </source>
</reference>
<dbReference type="PATRIC" id="fig|1441923.3.peg.4302"/>
<protein>
    <submittedName>
        <fullName evidence="2">Uncharacterized protein</fullName>
    </submittedName>
</protein>
<evidence type="ECO:0000313" key="3">
    <source>
        <dbReference type="Proteomes" id="UP000037712"/>
    </source>
</evidence>
<dbReference type="EMBL" id="AZYO01000065">
    <property type="protein sequence ID" value="KOS54511.1"/>
    <property type="molecule type" value="Genomic_DNA"/>
</dbReference>